<gene>
    <name evidence="1" type="ORF">PHYPA_022588</name>
</gene>
<accession>A0A2K1IZJ6</accession>
<protein>
    <submittedName>
        <fullName evidence="1 2">Uncharacterized protein</fullName>
    </submittedName>
</protein>
<dbReference type="EnsemblPlants" id="Pp3c18_600V3.1">
    <property type="protein sequence ID" value="PAC:32981480.CDS.1"/>
    <property type="gene ID" value="Pp3c18_600"/>
</dbReference>
<sequence>MLLLTSARSGRVAIEELLLAKWITSAFVRGMLFKVELSKIQSMLPRSTKELQGFCCKQRQNGGDE</sequence>
<evidence type="ECO:0000313" key="3">
    <source>
        <dbReference type="Proteomes" id="UP000006727"/>
    </source>
</evidence>
<keyword evidence="3" id="KW-1185">Reference proteome</keyword>
<reference evidence="2" key="3">
    <citation type="submission" date="2020-12" db="UniProtKB">
        <authorList>
            <consortium name="EnsemblPlants"/>
        </authorList>
    </citation>
    <scope>IDENTIFICATION</scope>
</reference>
<dbReference type="AlphaFoldDB" id="A0A2K1IZJ6"/>
<organism evidence="1">
    <name type="scientific">Physcomitrium patens</name>
    <name type="common">Spreading-leaved earth moss</name>
    <name type="synonym">Physcomitrella patens</name>
    <dbReference type="NCBI Taxonomy" id="3218"/>
    <lineage>
        <taxon>Eukaryota</taxon>
        <taxon>Viridiplantae</taxon>
        <taxon>Streptophyta</taxon>
        <taxon>Embryophyta</taxon>
        <taxon>Bryophyta</taxon>
        <taxon>Bryophytina</taxon>
        <taxon>Bryopsida</taxon>
        <taxon>Funariidae</taxon>
        <taxon>Funariales</taxon>
        <taxon>Funariaceae</taxon>
        <taxon>Physcomitrium</taxon>
    </lineage>
</organism>
<dbReference type="InParanoid" id="A0A2K1IZJ6"/>
<name>A0A2K1IZJ6_PHYPA</name>
<dbReference type="Gramene" id="Pp3c18_600V3.1">
    <property type="protein sequence ID" value="PAC:32981480.CDS.1"/>
    <property type="gene ID" value="Pp3c18_600"/>
</dbReference>
<dbReference type="Proteomes" id="UP000006727">
    <property type="component" value="Chromosome 18"/>
</dbReference>
<evidence type="ECO:0000313" key="1">
    <source>
        <dbReference type="EMBL" id="PNR34690.1"/>
    </source>
</evidence>
<reference evidence="1 3" key="1">
    <citation type="journal article" date="2008" name="Science">
        <title>The Physcomitrella genome reveals evolutionary insights into the conquest of land by plants.</title>
        <authorList>
            <person name="Rensing S."/>
            <person name="Lang D."/>
            <person name="Zimmer A."/>
            <person name="Terry A."/>
            <person name="Salamov A."/>
            <person name="Shapiro H."/>
            <person name="Nishiyama T."/>
            <person name="Perroud P.-F."/>
            <person name="Lindquist E."/>
            <person name="Kamisugi Y."/>
            <person name="Tanahashi T."/>
            <person name="Sakakibara K."/>
            <person name="Fujita T."/>
            <person name="Oishi K."/>
            <person name="Shin-I T."/>
            <person name="Kuroki Y."/>
            <person name="Toyoda A."/>
            <person name="Suzuki Y."/>
            <person name="Hashimoto A."/>
            <person name="Yamaguchi K."/>
            <person name="Sugano A."/>
            <person name="Kohara Y."/>
            <person name="Fujiyama A."/>
            <person name="Anterola A."/>
            <person name="Aoki S."/>
            <person name="Ashton N."/>
            <person name="Barbazuk W.B."/>
            <person name="Barker E."/>
            <person name="Bennetzen J."/>
            <person name="Bezanilla M."/>
            <person name="Blankenship R."/>
            <person name="Cho S.H."/>
            <person name="Dutcher S."/>
            <person name="Estelle M."/>
            <person name="Fawcett J.A."/>
            <person name="Gundlach H."/>
            <person name="Hanada K."/>
            <person name="Heyl A."/>
            <person name="Hicks K.A."/>
            <person name="Hugh J."/>
            <person name="Lohr M."/>
            <person name="Mayer K."/>
            <person name="Melkozernov A."/>
            <person name="Murata T."/>
            <person name="Nelson D."/>
            <person name="Pils B."/>
            <person name="Prigge M."/>
            <person name="Reiss B."/>
            <person name="Renner T."/>
            <person name="Rombauts S."/>
            <person name="Rushton P."/>
            <person name="Sanderfoot A."/>
            <person name="Schween G."/>
            <person name="Shiu S.-H."/>
            <person name="Stueber K."/>
            <person name="Theodoulou F.L."/>
            <person name="Tu H."/>
            <person name="Van de Peer Y."/>
            <person name="Verrier P.J."/>
            <person name="Waters E."/>
            <person name="Wood A."/>
            <person name="Yang L."/>
            <person name="Cove D."/>
            <person name="Cuming A."/>
            <person name="Hasebe M."/>
            <person name="Lucas S."/>
            <person name="Mishler D.B."/>
            <person name="Reski R."/>
            <person name="Grigoriev I."/>
            <person name="Quatrano R.S."/>
            <person name="Boore J.L."/>
        </authorList>
    </citation>
    <scope>NUCLEOTIDE SEQUENCE [LARGE SCALE GENOMIC DNA]</scope>
    <source>
        <strain evidence="2 3">cv. Gransden 2004</strain>
    </source>
</reference>
<dbReference type="EMBL" id="ABEU02000018">
    <property type="protein sequence ID" value="PNR34690.1"/>
    <property type="molecule type" value="Genomic_DNA"/>
</dbReference>
<evidence type="ECO:0000313" key="2">
    <source>
        <dbReference type="EnsemblPlants" id="PAC:32981480.CDS.1"/>
    </source>
</evidence>
<proteinExistence type="predicted"/>
<dbReference type="PaxDb" id="3218-PP1S151_69V6.1"/>
<reference evidence="1 3" key="2">
    <citation type="journal article" date="2018" name="Plant J.">
        <title>The Physcomitrella patens chromosome-scale assembly reveals moss genome structure and evolution.</title>
        <authorList>
            <person name="Lang D."/>
            <person name="Ullrich K.K."/>
            <person name="Murat F."/>
            <person name="Fuchs J."/>
            <person name="Jenkins J."/>
            <person name="Haas F.B."/>
            <person name="Piednoel M."/>
            <person name="Gundlach H."/>
            <person name="Van Bel M."/>
            <person name="Meyberg R."/>
            <person name="Vives C."/>
            <person name="Morata J."/>
            <person name="Symeonidi A."/>
            <person name="Hiss M."/>
            <person name="Muchero W."/>
            <person name="Kamisugi Y."/>
            <person name="Saleh O."/>
            <person name="Blanc G."/>
            <person name="Decker E.L."/>
            <person name="van Gessel N."/>
            <person name="Grimwood J."/>
            <person name="Hayes R.D."/>
            <person name="Graham S.W."/>
            <person name="Gunter L.E."/>
            <person name="McDaniel S.F."/>
            <person name="Hoernstein S.N.W."/>
            <person name="Larsson A."/>
            <person name="Li F.W."/>
            <person name="Perroud P.F."/>
            <person name="Phillips J."/>
            <person name="Ranjan P."/>
            <person name="Rokshar D.S."/>
            <person name="Rothfels C.J."/>
            <person name="Schneider L."/>
            <person name="Shu S."/>
            <person name="Stevenson D.W."/>
            <person name="Thummler F."/>
            <person name="Tillich M."/>
            <person name="Villarreal Aguilar J.C."/>
            <person name="Widiez T."/>
            <person name="Wong G.K."/>
            <person name="Wymore A."/>
            <person name="Zhang Y."/>
            <person name="Zimmer A.D."/>
            <person name="Quatrano R.S."/>
            <person name="Mayer K.F.X."/>
            <person name="Goodstein D."/>
            <person name="Casacuberta J.M."/>
            <person name="Vandepoele K."/>
            <person name="Reski R."/>
            <person name="Cuming A.C."/>
            <person name="Tuskan G.A."/>
            <person name="Maumus F."/>
            <person name="Salse J."/>
            <person name="Schmutz J."/>
            <person name="Rensing S.A."/>
        </authorList>
    </citation>
    <scope>NUCLEOTIDE SEQUENCE [LARGE SCALE GENOMIC DNA]</scope>
    <source>
        <strain evidence="2 3">cv. Gransden 2004</strain>
    </source>
</reference>